<dbReference type="HOGENOM" id="CLU_390330_0_0_1"/>
<comment type="subcellular location">
    <subcellularLocation>
        <location evidence="1">Membrane</location>
        <topology evidence="1">Multi-pass membrane protein</topology>
    </subcellularLocation>
</comment>
<dbReference type="AlphaFoldDB" id="A0A098VUX0"/>
<evidence type="ECO:0000256" key="4">
    <source>
        <dbReference type="ARBA" id="ARBA00022989"/>
    </source>
</evidence>
<evidence type="ECO:0000256" key="7">
    <source>
        <dbReference type="SAM" id="MobiDB-lite"/>
    </source>
</evidence>
<accession>A0A098VUX0</accession>
<dbReference type="VEuPathDB" id="MicrosporidiaDB:DI09_145p40"/>
<evidence type="ECO:0000313" key="10">
    <source>
        <dbReference type="EMBL" id="KGG52674.1"/>
    </source>
</evidence>
<keyword evidence="4 8" id="KW-1133">Transmembrane helix</keyword>
<keyword evidence="2 8" id="KW-0812">Transmembrane</keyword>
<feature type="transmembrane region" description="Helical" evidence="8">
    <location>
        <begin position="279"/>
        <end position="304"/>
    </location>
</feature>
<evidence type="ECO:0000256" key="6">
    <source>
        <dbReference type="ARBA" id="ARBA00023180"/>
    </source>
</evidence>
<evidence type="ECO:0000256" key="1">
    <source>
        <dbReference type="ARBA" id="ARBA00004141"/>
    </source>
</evidence>
<feature type="domain" description="GP-PDE" evidence="9">
    <location>
        <begin position="319"/>
        <end position="625"/>
    </location>
</feature>
<dbReference type="PROSITE" id="PS51704">
    <property type="entry name" value="GP_PDE"/>
    <property type="match status" value="1"/>
</dbReference>
<reference evidence="10 11" key="1">
    <citation type="submission" date="2014-04" db="EMBL/GenBank/DDBJ databases">
        <title>A new species of microsporidia sheds light on the evolution of extreme parasitism.</title>
        <authorList>
            <person name="Haag K.L."/>
            <person name="James T.Y."/>
            <person name="Larsson R."/>
            <person name="Schaer T.M."/>
            <person name="Refardt D."/>
            <person name="Pombert J.-F."/>
            <person name="Ebert D."/>
        </authorList>
    </citation>
    <scope>NUCLEOTIDE SEQUENCE [LARGE SCALE GENOMIC DNA]</scope>
    <source>
        <strain evidence="10 11">UGP3</strain>
        <tissue evidence="10">Spores</tissue>
    </source>
</reference>
<keyword evidence="5 8" id="KW-0472">Membrane</keyword>
<evidence type="ECO:0000256" key="2">
    <source>
        <dbReference type="ARBA" id="ARBA00022692"/>
    </source>
</evidence>
<dbReference type="RefSeq" id="XP_013239110.1">
    <property type="nucleotide sequence ID" value="XM_013383656.1"/>
</dbReference>
<name>A0A098VUX0_9MICR</name>
<dbReference type="PANTHER" id="PTHR23344:SF50">
    <property type="entry name" value="GP-PDE DOMAIN-CONTAINING PROTEIN"/>
    <property type="match status" value="1"/>
</dbReference>
<dbReference type="GO" id="GO:0016020">
    <property type="term" value="C:membrane"/>
    <property type="evidence" value="ECO:0007669"/>
    <property type="project" value="UniProtKB-SubCell"/>
</dbReference>
<dbReference type="Pfam" id="PF03009">
    <property type="entry name" value="GDPD"/>
    <property type="match status" value="1"/>
</dbReference>
<feature type="transmembrane region" description="Helical" evidence="8">
    <location>
        <begin position="638"/>
        <end position="660"/>
    </location>
</feature>
<dbReference type="InterPro" id="IPR017946">
    <property type="entry name" value="PLC-like_Pdiesterase_TIM-brl"/>
</dbReference>
<evidence type="ECO:0000256" key="3">
    <source>
        <dbReference type="ARBA" id="ARBA00022801"/>
    </source>
</evidence>
<dbReference type="PANTHER" id="PTHR23344">
    <property type="entry name" value="GLYCEROPHOSPHORYL DIESTER PHOSPHODIESTERASE"/>
    <property type="match status" value="1"/>
</dbReference>
<dbReference type="GO" id="GO:0008081">
    <property type="term" value="F:phosphoric diester hydrolase activity"/>
    <property type="evidence" value="ECO:0007669"/>
    <property type="project" value="InterPro"/>
</dbReference>
<dbReference type="Gene3D" id="3.20.20.190">
    <property type="entry name" value="Phosphatidylinositol (PI) phosphodiesterase"/>
    <property type="match status" value="1"/>
</dbReference>
<dbReference type="GO" id="GO:0006629">
    <property type="term" value="P:lipid metabolic process"/>
    <property type="evidence" value="ECO:0007669"/>
    <property type="project" value="InterPro"/>
</dbReference>
<feature type="region of interest" description="Disordered" evidence="7">
    <location>
        <begin position="1"/>
        <end position="69"/>
    </location>
</feature>
<sequence length="707" mass="78071">MVVNPFSKLFPKPKDSKYAIPESSELQSNSPKKEIPLISLSASKNAASEPKKDTPAASSKKEPDPKHAAKKHAKAPIILSPASIYIPICYLVGCIMISVNFLVLSAWNFFYFSLKNDWNEITYAITGYVTGYPLPYASLIWCAIWIFWAYTGLLFYFHPIRKFWISSWRPRNENATGIHAAKIRMSIGYFHFIVNIVILIATLGAAPILVWRFAPQLFMAPVRLLESFLPPTFLVVQSLYAVAGLPLLLAWSSALSHACKYNPNERSPPCSMSIRGVRVLSLLTVGTFVIWGGAVFFSSLPLWFDSAHFLSGDELPPKPKLFAHRGLTEGGIPENSISAFKAALEHSEVFGIETDVTISNDGIPFCFHDDLLLRTTNIRSVFSDRSSNAAESFSMQDLEQLTLLGATEGEKIPTFKAVLELLVQYPSKRIIFDLRSPKAQDHPFKGKHNDLVQSVIESVPNVSPQVVLLNVKPSLENAFPASPSAVNYEVADLISKGGSVAKKKEASIKIGDKSAALMGNLPAPSSKGLNVEYFVSTQAIRSVRGLPPPTQSLKAWKKGWSGLVKKVKASLALHPTKSENDAVKEPKPFWMCMYVLNEKYLYSQAWCLGVDAVITNTVGKFSDLPEPIWWVPKSKMHYYPLIGFVGGAVFLFWVVVFMLLKFFGCVGAVLSCISSIFCCCAKSNNTRRPTSGANCCLFRSCSQAPPV</sequence>
<dbReference type="OrthoDB" id="1058301at2759"/>
<protein>
    <recommendedName>
        <fullName evidence="9">GP-PDE domain-containing protein</fullName>
    </recommendedName>
</protein>
<gene>
    <name evidence="10" type="ORF">DI09_145p40</name>
</gene>
<comment type="caution">
    <text evidence="10">The sequence shown here is derived from an EMBL/GenBank/DDBJ whole genome shotgun (WGS) entry which is preliminary data.</text>
</comment>
<dbReference type="EMBL" id="JMKJ01000050">
    <property type="protein sequence ID" value="KGG52674.1"/>
    <property type="molecule type" value="Genomic_DNA"/>
</dbReference>
<keyword evidence="3" id="KW-0378">Hydrolase</keyword>
<evidence type="ECO:0000313" key="11">
    <source>
        <dbReference type="Proteomes" id="UP000029725"/>
    </source>
</evidence>
<feature type="transmembrane region" description="Helical" evidence="8">
    <location>
        <begin position="84"/>
        <end position="110"/>
    </location>
</feature>
<evidence type="ECO:0000259" key="9">
    <source>
        <dbReference type="PROSITE" id="PS51704"/>
    </source>
</evidence>
<keyword evidence="11" id="KW-1185">Reference proteome</keyword>
<feature type="transmembrane region" description="Helical" evidence="8">
    <location>
        <begin position="192"/>
        <end position="214"/>
    </location>
</feature>
<evidence type="ECO:0000256" key="5">
    <source>
        <dbReference type="ARBA" id="ARBA00023136"/>
    </source>
</evidence>
<feature type="compositionally biased region" description="Basic and acidic residues" evidence="7">
    <location>
        <begin position="49"/>
        <end position="67"/>
    </location>
</feature>
<proteinExistence type="predicted"/>
<feature type="transmembrane region" description="Helical" evidence="8">
    <location>
        <begin position="234"/>
        <end position="258"/>
    </location>
</feature>
<dbReference type="SUPFAM" id="SSF51695">
    <property type="entry name" value="PLC-like phosphodiesterases"/>
    <property type="match status" value="1"/>
</dbReference>
<organism evidence="10 11">
    <name type="scientific">Mitosporidium daphniae</name>
    <dbReference type="NCBI Taxonomy" id="1485682"/>
    <lineage>
        <taxon>Eukaryota</taxon>
        <taxon>Fungi</taxon>
        <taxon>Fungi incertae sedis</taxon>
        <taxon>Microsporidia</taxon>
        <taxon>Mitosporidium</taxon>
    </lineage>
</organism>
<dbReference type="GeneID" id="25258441"/>
<evidence type="ECO:0000256" key="8">
    <source>
        <dbReference type="SAM" id="Phobius"/>
    </source>
</evidence>
<dbReference type="InterPro" id="IPR030395">
    <property type="entry name" value="GP_PDE_dom"/>
</dbReference>
<dbReference type="Proteomes" id="UP000029725">
    <property type="component" value="Unassembled WGS sequence"/>
</dbReference>
<keyword evidence="6" id="KW-0325">Glycoprotein</keyword>
<feature type="transmembrane region" description="Helical" evidence="8">
    <location>
        <begin position="136"/>
        <end position="157"/>
    </location>
</feature>